<evidence type="ECO:0000256" key="7">
    <source>
        <dbReference type="ARBA" id="ARBA00022723"/>
    </source>
</evidence>
<accession>A0ABX2BXQ5</accession>
<protein>
    <recommendedName>
        <fullName evidence="2">DNA ligase (ATP)</fullName>
        <ecNumber evidence="2">6.5.1.1</ecNumber>
    </recommendedName>
    <alternativeName>
        <fullName evidence="19">NHEJ DNA polymerase</fullName>
    </alternativeName>
</protein>
<evidence type="ECO:0000256" key="17">
    <source>
        <dbReference type="ARBA" id="ARBA00023211"/>
    </source>
</evidence>
<evidence type="ECO:0000256" key="11">
    <source>
        <dbReference type="ARBA" id="ARBA00022839"/>
    </source>
</evidence>
<evidence type="ECO:0000256" key="8">
    <source>
        <dbReference type="ARBA" id="ARBA00022741"/>
    </source>
</evidence>
<comment type="caution">
    <text evidence="23">The sequence shown here is derived from an EMBL/GenBank/DDBJ whole genome shotgun (WGS) entry which is preliminary data.</text>
</comment>
<dbReference type="EC" id="6.5.1.1" evidence="2"/>
<evidence type="ECO:0000256" key="3">
    <source>
        <dbReference type="ARBA" id="ARBA00022598"/>
    </source>
</evidence>
<proteinExistence type="predicted"/>
<evidence type="ECO:0000256" key="9">
    <source>
        <dbReference type="ARBA" id="ARBA00022763"/>
    </source>
</evidence>
<dbReference type="SUPFAM" id="SSF50249">
    <property type="entry name" value="Nucleic acid-binding proteins"/>
    <property type="match status" value="1"/>
</dbReference>
<dbReference type="Gene3D" id="3.90.920.10">
    <property type="entry name" value="DNA primase, PRIM domain"/>
    <property type="match status" value="1"/>
</dbReference>
<evidence type="ECO:0000259" key="22">
    <source>
        <dbReference type="PROSITE" id="PS50160"/>
    </source>
</evidence>
<keyword evidence="15" id="KW-0233">DNA recombination</keyword>
<dbReference type="Gene3D" id="3.30.1490.70">
    <property type="match status" value="1"/>
</dbReference>
<comment type="catalytic activity">
    <reaction evidence="20">
        <text>ATP + (deoxyribonucleotide)n-3'-hydroxyl + 5'-phospho-(deoxyribonucleotide)m = (deoxyribonucleotide)n+m + AMP + diphosphate.</text>
        <dbReference type="EC" id="6.5.1.1"/>
    </reaction>
</comment>
<dbReference type="SUPFAM" id="SSF56091">
    <property type="entry name" value="DNA ligase/mRNA capping enzyme, catalytic domain"/>
    <property type="match status" value="1"/>
</dbReference>
<evidence type="ECO:0000313" key="23">
    <source>
        <dbReference type="EMBL" id="NPT44866.1"/>
    </source>
</evidence>
<dbReference type="CDD" id="cd04862">
    <property type="entry name" value="PaeLigD_Pol_like"/>
    <property type="match status" value="1"/>
</dbReference>
<feature type="compositionally biased region" description="Pro residues" evidence="21">
    <location>
        <begin position="26"/>
        <end position="35"/>
    </location>
</feature>
<keyword evidence="10" id="KW-0378">Hydrolase</keyword>
<dbReference type="PANTHER" id="PTHR42705:SF2">
    <property type="entry name" value="BIFUNCTIONAL NON-HOMOLOGOUS END JOINING PROTEIN LIGD"/>
    <property type="match status" value="1"/>
</dbReference>
<dbReference type="InterPro" id="IPR012310">
    <property type="entry name" value="DNA_ligase_ATP-dep_cent"/>
</dbReference>
<comment type="cofactor">
    <cofactor evidence="1">
        <name>Mn(2+)</name>
        <dbReference type="ChEBI" id="CHEBI:29035"/>
    </cofactor>
</comment>
<keyword evidence="6" id="KW-0540">Nuclease</keyword>
<evidence type="ECO:0000256" key="15">
    <source>
        <dbReference type="ARBA" id="ARBA00023172"/>
    </source>
</evidence>
<keyword evidence="7" id="KW-0479">Metal-binding</keyword>
<dbReference type="InterPro" id="IPR012309">
    <property type="entry name" value="DNA_ligase_ATP-dep_C"/>
</dbReference>
<organism evidence="23 24">
    <name type="scientific">Paraburkholderia solitsugae</name>
    <dbReference type="NCBI Taxonomy" id="2675748"/>
    <lineage>
        <taxon>Bacteria</taxon>
        <taxon>Pseudomonadati</taxon>
        <taxon>Pseudomonadota</taxon>
        <taxon>Betaproteobacteria</taxon>
        <taxon>Burkholderiales</taxon>
        <taxon>Burkholderiaceae</taxon>
        <taxon>Paraburkholderia</taxon>
    </lineage>
</organism>
<evidence type="ECO:0000256" key="4">
    <source>
        <dbReference type="ARBA" id="ARBA00022679"/>
    </source>
</evidence>
<dbReference type="InterPro" id="IPR014144">
    <property type="entry name" value="LigD_PE_domain"/>
</dbReference>
<dbReference type="PANTHER" id="PTHR42705">
    <property type="entry name" value="BIFUNCTIONAL NON-HOMOLOGOUS END JOINING PROTEIN LIGD"/>
    <property type="match status" value="1"/>
</dbReference>
<evidence type="ECO:0000256" key="2">
    <source>
        <dbReference type="ARBA" id="ARBA00012727"/>
    </source>
</evidence>
<gene>
    <name evidence="23" type="primary">ligD</name>
    <name evidence="23" type="ORF">GNZ12_26825</name>
</gene>
<dbReference type="InterPro" id="IPR014146">
    <property type="entry name" value="LigD_ligase_dom"/>
</dbReference>
<dbReference type="InterPro" id="IPR014143">
    <property type="entry name" value="NHEJ_ligase_prk"/>
</dbReference>
<keyword evidence="9" id="KW-0227">DNA damage</keyword>
<dbReference type="InterPro" id="IPR052171">
    <property type="entry name" value="NHEJ_LigD"/>
</dbReference>
<evidence type="ECO:0000256" key="12">
    <source>
        <dbReference type="ARBA" id="ARBA00022840"/>
    </source>
</evidence>
<reference evidence="23 24" key="1">
    <citation type="submission" date="2019-11" db="EMBL/GenBank/DDBJ databases">
        <title>Metabolism of dissolved organic matter in forest soils.</title>
        <authorList>
            <person name="Cyle K.T."/>
            <person name="Wilhelm R.C."/>
            <person name="Martinez C.E."/>
        </authorList>
    </citation>
    <scope>NUCLEOTIDE SEQUENCE [LARGE SCALE GENOMIC DNA]</scope>
    <source>
        <strain evidence="23 24">1N</strain>
    </source>
</reference>
<name>A0ABX2BXQ5_9BURK</name>
<keyword evidence="24" id="KW-1185">Reference proteome</keyword>
<dbReference type="Gene3D" id="2.40.50.140">
    <property type="entry name" value="Nucleic acid-binding proteins"/>
    <property type="match status" value="1"/>
</dbReference>
<keyword evidence="3 23" id="KW-0436">Ligase</keyword>
<dbReference type="Pfam" id="PF01068">
    <property type="entry name" value="DNA_ligase_A_M"/>
    <property type="match status" value="1"/>
</dbReference>
<evidence type="ECO:0000256" key="16">
    <source>
        <dbReference type="ARBA" id="ARBA00023204"/>
    </source>
</evidence>
<dbReference type="Pfam" id="PF04679">
    <property type="entry name" value="DNA_ligase_A_C"/>
    <property type="match status" value="1"/>
</dbReference>
<evidence type="ECO:0000256" key="19">
    <source>
        <dbReference type="ARBA" id="ARBA00029943"/>
    </source>
</evidence>
<dbReference type="InterPro" id="IPR012340">
    <property type="entry name" value="NA-bd_OB-fold"/>
</dbReference>
<dbReference type="CDD" id="cd07971">
    <property type="entry name" value="OBF_DNA_ligase_LigD"/>
    <property type="match status" value="1"/>
</dbReference>
<evidence type="ECO:0000256" key="13">
    <source>
        <dbReference type="ARBA" id="ARBA00022932"/>
    </source>
</evidence>
<keyword evidence="14" id="KW-0238">DNA-binding</keyword>
<dbReference type="Gene3D" id="3.30.470.30">
    <property type="entry name" value="DNA ligase/mRNA capping enzyme"/>
    <property type="match status" value="1"/>
</dbReference>
<keyword evidence="16" id="KW-0234">DNA repair</keyword>
<evidence type="ECO:0000256" key="10">
    <source>
        <dbReference type="ARBA" id="ARBA00022801"/>
    </source>
</evidence>
<dbReference type="PROSITE" id="PS50160">
    <property type="entry name" value="DNA_LIGASE_A3"/>
    <property type="match status" value="1"/>
</dbReference>
<keyword evidence="17" id="KW-0464">Manganese</keyword>
<evidence type="ECO:0000256" key="14">
    <source>
        <dbReference type="ARBA" id="ARBA00023125"/>
    </source>
</evidence>
<dbReference type="NCBIfam" id="TIGR02777">
    <property type="entry name" value="LigD_PE_dom"/>
    <property type="match status" value="1"/>
</dbReference>
<keyword evidence="12" id="KW-0067">ATP-binding</keyword>
<keyword evidence="13" id="KW-0239">DNA-directed DNA polymerase</keyword>
<dbReference type="InterPro" id="IPR014145">
    <property type="entry name" value="LigD_pol_dom"/>
</dbReference>
<evidence type="ECO:0000256" key="20">
    <source>
        <dbReference type="ARBA" id="ARBA00034003"/>
    </source>
</evidence>
<feature type="region of interest" description="Disordered" evidence="21">
    <location>
        <begin position="1"/>
        <end position="37"/>
    </location>
</feature>
<feature type="domain" description="ATP-dependent DNA ligase family profile" evidence="22">
    <location>
        <begin position="319"/>
        <end position="452"/>
    </location>
</feature>
<evidence type="ECO:0000256" key="5">
    <source>
        <dbReference type="ARBA" id="ARBA00022695"/>
    </source>
</evidence>
<dbReference type="RefSeq" id="WP_172315222.1">
    <property type="nucleotide sequence ID" value="NZ_WOEY01000105.1"/>
</dbReference>
<dbReference type="NCBIfam" id="TIGR02779">
    <property type="entry name" value="NHEJ_ligase_lig"/>
    <property type="match status" value="1"/>
</dbReference>
<dbReference type="InterPro" id="IPR033651">
    <property type="entry name" value="PaeLigD_Pol-like"/>
</dbReference>
<dbReference type="NCBIfam" id="NF004628">
    <property type="entry name" value="PRK05972.1"/>
    <property type="match status" value="1"/>
</dbReference>
<dbReference type="Pfam" id="PF13298">
    <property type="entry name" value="LigD_N"/>
    <property type="match status" value="1"/>
</dbReference>
<dbReference type="NCBIfam" id="TIGR02778">
    <property type="entry name" value="ligD_pol"/>
    <property type="match status" value="1"/>
</dbReference>
<evidence type="ECO:0000256" key="1">
    <source>
        <dbReference type="ARBA" id="ARBA00001936"/>
    </source>
</evidence>
<evidence type="ECO:0000313" key="24">
    <source>
        <dbReference type="Proteomes" id="UP000652198"/>
    </source>
</evidence>
<dbReference type="GO" id="GO:0016874">
    <property type="term" value="F:ligase activity"/>
    <property type="evidence" value="ECO:0007669"/>
    <property type="project" value="UniProtKB-KW"/>
</dbReference>
<sequence>MAARSDRTRPPLARYQQNRDFKVTPEPAPQVPSPSTPVKGLSFVIQKHWARRLHYDFRLELDGVLLSWAVPKGPSYDPKEKRMAIHVEDHPVSYADFEGTIPPKQYGAGTVIVWDRGTWEPVGDPHDGMKAGKLVFRLHGEKLAGLWELVRISRPEDRQDQWMLFKKRDEWAQPLAQYDVIKALPDSVAGKPLGLVEERAPGATAGMSPVTEPEIDLSLAVNSDLPATLEPQLATLATSLPKDDGWVVETKFDGYRMMARIDRGRARLFTRGGHDWTSKLKRLASDVEKLGITEAWLDGELVVLKDGLPDFNALQNAITGPRNENIVYFLFDVPYWDGQDLRKVPLTSRRALLEQLIGEPTERIRISQHFDAPPAQVFQAACDLGLEGLMFKRRDAPYVSTRTQTWLKAKCRLRQEFVICGFTSRSAASQEVGSLLLGYHVDGRLRHAGSVGTGWDARTARDLWTRLTAVEVPSAPFDAKAVKPGRRTTRTAGNAHWVQPLLVAEVAFAEWTRDGHVRHASFKGLRTDKPAGDITREAARTAAAAPAANPVKITNPDRVIDPMAGITKLDLVRYYESVADWMLPHLKDRPLSMVRAPNGITEELFFQKHPETRMPGLKEHEANVWPGHGALLTVDTLDALVSAAQMNVVEFHVWNSTVKRLDKPDRVIFDLDPGEGLKWLEVQEAALLVHTLLTELGLKAWLKTSGGKGLHIVVPLAPRLDYEAVKGFSRAFVQHLVRTIPERFTAKSGLSNRQGKVFVDYLRNGMGQTTVAAFSARARPGMGVSMPVTWEQLMSLKSGLQWTVATAREYLSFQTEDPWHDYWSTRQLLTAAMKRLS</sequence>
<keyword evidence="11" id="KW-0269">Exonuclease</keyword>
<evidence type="ECO:0000256" key="18">
    <source>
        <dbReference type="ARBA" id="ARBA00023268"/>
    </source>
</evidence>
<dbReference type="Pfam" id="PF21686">
    <property type="entry name" value="LigD_Prim-Pol"/>
    <property type="match status" value="1"/>
</dbReference>
<keyword evidence="5" id="KW-0548">Nucleotidyltransferase</keyword>
<evidence type="ECO:0000256" key="6">
    <source>
        <dbReference type="ARBA" id="ARBA00022722"/>
    </source>
</evidence>
<dbReference type="CDD" id="cd07906">
    <property type="entry name" value="Adenylation_DNA_ligase_LigD_LigC"/>
    <property type="match status" value="1"/>
</dbReference>
<keyword evidence="18" id="KW-0511">Multifunctional enzyme</keyword>
<dbReference type="Proteomes" id="UP000652198">
    <property type="component" value="Unassembled WGS sequence"/>
</dbReference>
<dbReference type="NCBIfam" id="TIGR02776">
    <property type="entry name" value="NHEJ_ligase_prk"/>
    <property type="match status" value="1"/>
</dbReference>
<keyword evidence="8" id="KW-0547">Nucleotide-binding</keyword>
<dbReference type="EMBL" id="WOEY01000105">
    <property type="protein sequence ID" value="NPT44866.1"/>
    <property type="molecule type" value="Genomic_DNA"/>
</dbReference>
<evidence type="ECO:0000256" key="21">
    <source>
        <dbReference type="SAM" id="MobiDB-lite"/>
    </source>
</evidence>
<keyword evidence="4" id="KW-0808">Transferase</keyword>